<dbReference type="GeneID" id="20647819"/>
<organism evidence="2 3">
    <name type="scientific">Phytophthora sojae (strain P6497)</name>
    <name type="common">Soybean stem and root rot agent</name>
    <name type="synonym">Phytophthora megasperma f. sp. glycines</name>
    <dbReference type="NCBI Taxonomy" id="1094619"/>
    <lineage>
        <taxon>Eukaryota</taxon>
        <taxon>Sar</taxon>
        <taxon>Stramenopiles</taxon>
        <taxon>Oomycota</taxon>
        <taxon>Peronosporomycetes</taxon>
        <taxon>Peronosporales</taxon>
        <taxon>Peronosporaceae</taxon>
        <taxon>Phytophthora</taxon>
    </lineage>
</organism>
<sequence>MVEQTEKLVILQLRLRFGMEGCYWSPSLNFMLEPANAERREKIELHASVAAMALGLTDKATNADPTTIQPQSSPLCTGISWLFSLLAISMAIFVAAVCDIAIVGDVTPPPARGIAFASVKPYVVRDGLIYWEPSNNFDESFFLSKYSKLQVAEAGFAQISIMLRHSNCHSDIAFKVYQGADEIASVYDYSCGFFSIGISSTYVHTVPVEANDTLSVMYVGSGKLNLDDSFMDVLLLPPTMQ</sequence>
<keyword evidence="1" id="KW-1133">Transmembrane helix</keyword>
<gene>
    <name evidence="2" type="ORF">PHYSODRAFT_339917</name>
</gene>
<name>G5A819_PHYSP</name>
<dbReference type="InParanoid" id="G5A819"/>
<proteinExistence type="predicted"/>
<keyword evidence="3" id="KW-1185">Reference proteome</keyword>
<dbReference type="AlphaFoldDB" id="G5A819"/>
<dbReference type="Proteomes" id="UP000002640">
    <property type="component" value="Unassembled WGS sequence"/>
</dbReference>
<feature type="transmembrane region" description="Helical" evidence="1">
    <location>
        <begin position="79"/>
        <end position="102"/>
    </location>
</feature>
<dbReference type="KEGG" id="psoj:PHYSODRAFT_339917"/>
<dbReference type="EMBL" id="JH159161">
    <property type="protein sequence ID" value="EGZ08045.1"/>
    <property type="molecule type" value="Genomic_DNA"/>
</dbReference>
<keyword evidence="1" id="KW-0472">Membrane</keyword>
<keyword evidence="1" id="KW-0812">Transmembrane</keyword>
<reference evidence="2 3" key="1">
    <citation type="journal article" date="2006" name="Science">
        <title>Phytophthora genome sequences uncover evolutionary origins and mechanisms of pathogenesis.</title>
        <authorList>
            <person name="Tyler B.M."/>
            <person name="Tripathy S."/>
            <person name="Zhang X."/>
            <person name="Dehal P."/>
            <person name="Jiang R.H."/>
            <person name="Aerts A."/>
            <person name="Arredondo F.D."/>
            <person name="Baxter L."/>
            <person name="Bensasson D."/>
            <person name="Beynon J.L."/>
            <person name="Chapman J."/>
            <person name="Damasceno C.M."/>
            <person name="Dorrance A.E."/>
            <person name="Dou D."/>
            <person name="Dickerman A.W."/>
            <person name="Dubchak I.L."/>
            <person name="Garbelotto M."/>
            <person name="Gijzen M."/>
            <person name="Gordon S.G."/>
            <person name="Govers F."/>
            <person name="Grunwald N.J."/>
            <person name="Huang W."/>
            <person name="Ivors K.L."/>
            <person name="Jones R.W."/>
            <person name="Kamoun S."/>
            <person name="Krampis K."/>
            <person name="Lamour K.H."/>
            <person name="Lee M.K."/>
            <person name="McDonald W.H."/>
            <person name="Medina M."/>
            <person name="Meijer H.J."/>
            <person name="Nordberg E.K."/>
            <person name="Maclean D.J."/>
            <person name="Ospina-Giraldo M.D."/>
            <person name="Morris P.F."/>
            <person name="Phuntumart V."/>
            <person name="Putnam N.H."/>
            <person name="Rash S."/>
            <person name="Rose J.K."/>
            <person name="Sakihama Y."/>
            <person name="Salamov A.A."/>
            <person name="Savidor A."/>
            <person name="Scheuring C.F."/>
            <person name="Smith B.M."/>
            <person name="Sobral B.W."/>
            <person name="Terry A."/>
            <person name="Torto-Alalibo T.A."/>
            <person name="Win J."/>
            <person name="Xu Z."/>
            <person name="Zhang H."/>
            <person name="Grigoriev I.V."/>
            <person name="Rokhsar D.S."/>
            <person name="Boore J.L."/>
        </authorList>
    </citation>
    <scope>NUCLEOTIDE SEQUENCE [LARGE SCALE GENOMIC DNA]</scope>
    <source>
        <strain evidence="2 3">P6497</strain>
    </source>
</reference>
<protein>
    <submittedName>
        <fullName evidence="2">Uncharacterized protein</fullName>
    </submittedName>
</protein>
<accession>G5A819</accession>
<evidence type="ECO:0000313" key="2">
    <source>
        <dbReference type="EMBL" id="EGZ08045.1"/>
    </source>
</evidence>
<dbReference type="RefSeq" id="XP_009536217.1">
    <property type="nucleotide sequence ID" value="XM_009537922.1"/>
</dbReference>
<evidence type="ECO:0000256" key="1">
    <source>
        <dbReference type="SAM" id="Phobius"/>
    </source>
</evidence>
<evidence type="ECO:0000313" key="3">
    <source>
        <dbReference type="Proteomes" id="UP000002640"/>
    </source>
</evidence>